<evidence type="ECO:0000313" key="11">
    <source>
        <dbReference type="Proteomes" id="UP001217083"/>
    </source>
</evidence>
<dbReference type="RefSeq" id="WP_275648520.1">
    <property type="nucleotide sequence ID" value="NZ_JARFVA010000001.1"/>
</dbReference>
<feature type="transmembrane region" description="Helical" evidence="8">
    <location>
        <begin position="213"/>
        <end position="230"/>
    </location>
</feature>
<keyword evidence="7 8" id="KW-0924">Ammonia transport</keyword>
<dbReference type="NCBIfam" id="TIGR00836">
    <property type="entry name" value="amt"/>
    <property type="match status" value="1"/>
</dbReference>
<dbReference type="EMBL" id="JARFVA010000001">
    <property type="protein sequence ID" value="MDF0706480.1"/>
    <property type="molecule type" value="Genomic_DNA"/>
</dbReference>
<feature type="transmembrane region" description="Helical" evidence="8">
    <location>
        <begin position="136"/>
        <end position="156"/>
    </location>
</feature>
<sequence>MIVQEQEAIDKAVEAITGDMGALWITLAAILVFFMQAGFTLLEIGFTRSKNTGNIIMKNVMDLAVGSVMFWAVGYAIMYGSDLVGGGFFRSSPADQGYFFFSADDWYNLFFQTVFCATAATIVSGAIAGRTKFSTYLIFSAILTTIIYPISGSWYWPFDDDAWLNTAGFVDFAGSSVVHAVGGAAALVAAILVGPRIGKYVDGKAQAIPGHNMAFGALGVFILWLGWFGFNGGSQLAWGGDDTIGATSVIINTNLAAAIGAIAALFFTWARYGKADISMTLNGALAGLVGITAGCGAVSAWGALAIGLICGIVVVVSIELIDKKLKIDDPVGAISVHGVCGFLGTVLIGLFALDGGLLYGGSGKLLWVQTYGSLAYIVWAAVASFIVLFILKKTIGLRVSEKEEVEGLDLHEHGVEAYPEHISQDK</sequence>
<dbReference type="Pfam" id="PF00909">
    <property type="entry name" value="Ammonium_transp"/>
    <property type="match status" value="1"/>
</dbReference>
<evidence type="ECO:0000256" key="8">
    <source>
        <dbReference type="RuleBase" id="RU362002"/>
    </source>
</evidence>
<name>A0ABT5XKR7_9FLAO</name>
<feature type="transmembrane region" description="Helical" evidence="8">
    <location>
        <begin position="109"/>
        <end position="129"/>
    </location>
</feature>
<dbReference type="PANTHER" id="PTHR11730">
    <property type="entry name" value="AMMONIUM TRANSPORTER"/>
    <property type="match status" value="1"/>
</dbReference>
<feature type="domain" description="Ammonium transporter AmtB-like" evidence="9">
    <location>
        <begin position="23"/>
        <end position="418"/>
    </location>
</feature>
<dbReference type="InterPro" id="IPR002229">
    <property type="entry name" value="RhesusRHD"/>
</dbReference>
<evidence type="ECO:0000256" key="4">
    <source>
        <dbReference type="ARBA" id="ARBA00022692"/>
    </source>
</evidence>
<feature type="transmembrane region" description="Helical" evidence="8">
    <location>
        <begin position="333"/>
        <end position="353"/>
    </location>
</feature>
<gene>
    <name evidence="10" type="ORF">PY091_04565</name>
</gene>
<feature type="transmembrane region" description="Helical" evidence="8">
    <location>
        <begin position="21"/>
        <end position="42"/>
    </location>
</feature>
<evidence type="ECO:0000256" key="2">
    <source>
        <dbReference type="ARBA" id="ARBA00005887"/>
    </source>
</evidence>
<evidence type="ECO:0000313" key="10">
    <source>
        <dbReference type="EMBL" id="MDF0706480.1"/>
    </source>
</evidence>
<dbReference type="PROSITE" id="PS01219">
    <property type="entry name" value="AMMONIUM_TRANSP"/>
    <property type="match status" value="1"/>
</dbReference>
<keyword evidence="6 8" id="KW-0472">Membrane</keyword>
<dbReference type="Gene3D" id="1.10.3430.10">
    <property type="entry name" value="Ammonium transporter AmtB like domains"/>
    <property type="match status" value="1"/>
</dbReference>
<dbReference type="Proteomes" id="UP001217083">
    <property type="component" value="Unassembled WGS sequence"/>
</dbReference>
<keyword evidence="4 8" id="KW-0812">Transmembrane</keyword>
<comment type="similarity">
    <text evidence="2 8">Belongs to the ammonia transporter channel (TC 1.A.11.2) family.</text>
</comment>
<evidence type="ECO:0000256" key="1">
    <source>
        <dbReference type="ARBA" id="ARBA00004141"/>
    </source>
</evidence>
<dbReference type="PANTHER" id="PTHR11730:SF89">
    <property type="entry name" value="AMMONIUM TRANSPORTER SLL0108-RELATED"/>
    <property type="match status" value="1"/>
</dbReference>
<feature type="transmembrane region" description="Helical" evidence="8">
    <location>
        <begin position="373"/>
        <end position="391"/>
    </location>
</feature>
<feature type="transmembrane region" description="Helical" evidence="8">
    <location>
        <begin position="250"/>
        <end position="270"/>
    </location>
</feature>
<evidence type="ECO:0000259" key="9">
    <source>
        <dbReference type="Pfam" id="PF00909"/>
    </source>
</evidence>
<accession>A0ABT5XKR7</accession>
<dbReference type="SUPFAM" id="SSF111352">
    <property type="entry name" value="Ammonium transporter"/>
    <property type="match status" value="1"/>
</dbReference>
<feature type="transmembrane region" description="Helical" evidence="8">
    <location>
        <begin position="63"/>
        <end position="89"/>
    </location>
</feature>
<comment type="subcellular location">
    <subcellularLocation>
        <location evidence="8">Cell membrane</location>
        <topology evidence="8">Multi-pass membrane protein</topology>
    </subcellularLocation>
    <subcellularLocation>
        <location evidence="1">Membrane</location>
        <topology evidence="1">Multi-pass membrane protein</topology>
    </subcellularLocation>
</comment>
<keyword evidence="11" id="KW-1185">Reference proteome</keyword>
<organism evidence="10 11">
    <name type="scientific">Flagellimonas okinawensis</name>
    <dbReference type="NCBI Taxonomy" id="3031324"/>
    <lineage>
        <taxon>Bacteria</taxon>
        <taxon>Pseudomonadati</taxon>
        <taxon>Bacteroidota</taxon>
        <taxon>Flavobacteriia</taxon>
        <taxon>Flavobacteriales</taxon>
        <taxon>Flavobacteriaceae</taxon>
        <taxon>Flagellimonas</taxon>
    </lineage>
</organism>
<comment type="caution">
    <text evidence="10">The sequence shown here is derived from an EMBL/GenBank/DDBJ whole genome shotgun (WGS) entry which is preliminary data.</text>
</comment>
<keyword evidence="3 8" id="KW-0813">Transport</keyword>
<evidence type="ECO:0000256" key="3">
    <source>
        <dbReference type="ARBA" id="ARBA00022448"/>
    </source>
</evidence>
<dbReference type="InterPro" id="IPR024041">
    <property type="entry name" value="NH4_transpt_AmtB-like_dom"/>
</dbReference>
<reference evidence="10 11" key="1">
    <citation type="submission" date="2023-03" db="EMBL/GenBank/DDBJ databases">
        <title>Muricauda XX sp. nov. and Muricauda XXX sp. nov., two novel species isolated from Okinawa Trough.</title>
        <authorList>
            <person name="Cao W."/>
            <person name="Deng X."/>
        </authorList>
    </citation>
    <scope>NUCLEOTIDE SEQUENCE [LARGE SCALE GENOMIC DNA]</scope>
    <source>
        <strain evidence="10 11">81s02</strain>
    </source>
</reference>
<evidence type="ECO:0000256" key="6">
    <source>
        <dbReference type="ARBA" id="ARBA00023136"/>
    </source>
</evidence>
<evidence type="ECO:0000256" key="7">
    <source>
        <dbReference type="ARBA" id="ARBA00023177"/>
    </source>
</evidence>
<dbReference type="InterPro" id="IPR029020">
    <property type="entry name" value="Ammonium/urea_transptr"/>
</dbReference>
<dbReference type="PRINTS" id="PR00342">
    <property type="entry name" value="RHESUSRHD"/>
</dbReference>
<feature type="transmembrane region" description="Helical" evidence="8">
    <location>
        <begin position="300"/>
        <end position="321"/>
    </location>
</feature>
<dbReference type="InterPro" id="IPR018047">
    <property type="entry name" value="Ammonium_transpt_CS"/>
</dbReference>
<evidence type="ECO:0000256" key="5">
    <source>
        <dbReference type="ARBA" id="ARBA00022989"/>
    </source>
</evidence>
<proteinExistence type="inferred from homology"/>
<feature type="transmembrane region" description="Helical" evidence="8">
    <location>
        <begin position="277"/>
        <end position="294"/>
    </location>
</feature>
<feature type="transmembrane region" description="Helical" evidence="8">
    <location>
        <begin position="176"/>
        <end position="193"/>
    </location>
</feature>
<dbReference type="InterPro" id="IPR001905">
    <property type="entry name" value="Ammonium_transpt"/>
</dbReference>
<keyword evidence="5 8" id="KW-1133">Transmembrane helix</keyword>
<protein>
    <recommendedName>
        <fullName evidence="8">Ammonium transporter</fullName>
    </recommendedName>
</protein>